<name>A0A8R7PCC4_TRIUA</name>
<dbReference type="Proteomes" id="UP000015106">
    <property type="component" value="Chromosome 2"/>
</dbReference>
<dbReference type="AlphaFoldDB" id="A0A8R7PCC4"/>
<feature type="compositionally biased region" description="Acidic residues" evidence="1">
    <location>
        <begin position="1"/>
        <end position="12"/>
    </location>
</feature>
<sequence>MRAMLQEDEEGPLQDPRQDEHQDHLLRREEQLRDGVRAVRPRQAVPEALLRGRPGDQGDACQWQGAEGGQGRRRRRRREAEGAQGRRQGREGWWEGGEAQGRRREGRQGEAQGRRGRQAGEEGQVRRRAAGHGREARQGHAAAAARHEHGRPRPAPGEDEAGQAAGRGRAPATADDGAARGRAGGGRAVHLAGAGRAHVLQLRPDAVRPAVVLRRGLRRWVRRGVPVLQAARAGRRVLRRAGARPPGVVPRQPAAVLPAAAAAAAAVLRRGPQRRVQRHVIGRRRAMDRGRAIRHRASVISCVVTLPYSLMACG</sequence>
<feature type="region of interest" description="Disordered" evidence="1">
    <location>
        <begin position="1"/>
        <end position="185"/>
    </location>
</feature>
<accession>A0A8R7PCC4</accession>
<organism evidence="2 3">
    <name type="scientific">Triticum urartu</name>
    <name type="common">Red wild einkorn</name>
    <name type="synonym">Crithodium urartu</name>
    <dbReference type="NCBI Taxonomy" id="4572"/>
    <lineage>
        <taxon>Eukaryota</taxon>
        <taxon>Viridiplantae</taxon>
        <taxon>Streptophyta</taxon>
        <taxon>Embryophyta</taxon>
        <taxon>Tracheophyta</taxon>
        <taxon>Spermatophyta</taxon>
        <taxon>Magnoliopsida</taxon>
        <taxon>Liliopsida</taxon>
        <taxon>Poales</taxon>
        <taxon>Poaceae</taxon>
        <taxon>BOP clade</taxon>
        <taxon>Pooideae</taxon>
        <taxon>Triticodae</taxon>
        <taxon>Triticeae</taxon>
        <taxon>Triticinae</taxon>
        <taxon>Triticum</taxon>
    </lineage>
</organism>
<reference evidence="2" key="3">
    <citation type="submission" date="2022-06" db="UniProtKB">
        <authorList>
            <consortium name="EnsemblPlants"/>
        </authorList>
    </citation>
    <scope>IDENTIFICATION</scope>
</reference>
<reference evidence="3" key="1">
    <citation type="journal article" date="2013" name="Nature">
        <title>Draft genome of the wheat A-genome progenitor Triticum urartu.</title>
        <authorList>
            <person name="Ling H.Q."/>
            <person name="Zhao S."/>
            <person name="Liu D."/>
            <person name="Wang J."/>
            <person name="Sun H."/>
            <person name="Zhang C."/>
            <person name="Fan H."/>
            <person name="Li D."/>
            <person name="Dong L."/>
            <person name="Tao Y."/>
            <person name="Gao C."/>
            <person name="Wu H."/>
            <person name="Li Y."/>
            <person name="Cui Y."/>
            <person name="Guo X."/>
            <person name="Zheng S."/>
            <person name="Wang B."/>
            <person name="Yu K."/>
            <person name="Liang Q."/>
            <person name="Yang W."/>
            <person name="Lou X."/>
            <person name="Chen J."/>
            <person name="Feng M."/>
            <person name="Jian J."/>
            <person name="Zhang X."/>
            <person name="Luo G."/>
            <person name="Jiang Y."/>
            <person name="Liu J."/>
            <person name="Wang Z."/>
            <person name="Sha Y."/>
            <person name="Zhang B."/>
            <person name="Wu H."/>
            <person name="Tang D."/>
            <person name="Shen Q."/>
            <person name="Xue P."/>
            <person name="Zou S."/>
            <person name="Wang X."/>
            <person name="Liu X."/>
            <person name="Wang F."/>
            <person name="Yang Y."/>
            <person name="An X."/>
            <person name="Dong Z."/>
            <person name="Zhang K."/>
            <person name="Zhang X."/>
            <person name="Luo M.C."/>
            <person name="Dvorak J."/>
            <person name="Tong Y."/>
            <person name="Wang J."/>
            <person name="Yang H."/>
            <person name="Li Z."/>
            <person name="Wang D."/>
            <person name="Zhang A."/>
            <person name="Wang J."/>
        </authorList>
    </citation>
    <scope>NUCLEOTIDE SEQUENCE</scope>
    <source>
        <strain evidence="3">cv. G1812</strain>
    </source>
</reference>
<evidence type="ECO:0000313" key="2">
    <source>
        <dbReference type="EnsemblPlants" id="TuG1812G0200001879.01.T01"/>
    </source>
</evidence>
<dbReference type="EnsemblPlants" id="TuG1812G0200001879.01.T01">
    <property type="protein sequence ID" value="TuG1812G0200001879.01.T01"/>
    <property type="gene ID" value="TuG1812G0200001879.01"/>
</dbReference>
<gene>
    <name evidence="2" type="primary">LOC125536358</name>
</gene>
<feature type="compositionally biased region" description="Low complexity" evidence="1">
    <location>
        <begin position="162"/>
        <end position="176"/>
    </location>
</feature>
<proteinExistence type="predicted"/>
<keyword evidence="3" id="KW-1185">Reference proteome</keyword>
<protein>
    <submittedName>
        <fullName evidence="2">Uncharacterized protein</fullName>
    </submittedName>
</protein>
<evidence type="ECO:0000256" key="1">
    <source>
        <dbReference type="SAM" id="MobiDB-lite"/>
    </source>
</evidence>
<feature type="compositionally biased region" description="Basic and acidic residues" evidence="1">
    <location>
        <begin position="16"/>
        <end position="37"/>
    </location>
</feature>
<reference evidence="2" key="2">
    <citation type="submission" date="2018-03" db="EMBL/GenBank/DDBJ databases">
        <title>The Triticum urartu genome reveals the dynamic nature of wheat genome evolution.</title>
        <authorList>
            <person name="Ling H."/>
            <person name="Ma B."/>
            <person name="Shi X."/>
            <person name="Liu H."/>
            <person name="Dong L."/>
            <person name="Sun H."/>
            <person name="Cao Y."/>
            <person name="Gao Q."/>
            <person name="Zheng S."/>
            <person name="Li Y."/>
            <person name="Yu Y."/>
            <person name="Du H."/>
            <person name="Qi M."/>
            <person name="Li Y."/>
            <person name="Yu H."/>
            <person name="Cui Y."/>
            <person name="Wang N."/>
            <person name="Chen C."/>
            <person name="Wu H."/>
            <person name="Zhao Y."/>
            <person name="Zhang J."/>
            <person name="Li Y."/>
            <person name="Zhou W."/>
            <person name="Zhang B."/>
            <person name="Hu W."/>
            <person name="Eijk M."/>
            <person name="Tang J."/>
            <person name="Witsenboer H."/>
            <person name="Zhao S."/>
            <person name="Li Z."/>
            <person name="Zhang A."/>
            <person name="Wang D."/>
            <person name="Liang C."/>
        </authorList>
    </citation>
    <scope>NUCLEOTIDE SEQUENCE [LARGE SCALE GENOMIC DNA]</scope>
    <source>
        <strain evidence="2">cv. G1812</strain>
    </source>
</reference>
<dbReference type="Gramene" id="TuG1812G0200001879.01.T01">
    <property type="protein sequence ID" value="TuG1812G0200001879.01.T01"/>
    <property type="gene ID" value="TuG1812G0200001879.01"/>
</dbReference>
<evidence type="ECO:0000313" key="3">
    <source>
        <dbReference type="Proteomes" id="UP000015106"/>
    </source>
</evidence>